<evidence type="ECO:0000256" key="1">
    <source>
        <dbReference type="ARBA" id="ARBA00004651"/>
    </source>
</evidence>
<dbReference type="InterPro" id="IPR002758">
    <property type="entry name" value="Cation_antiport_E"/>
</dbReference>
<dbReference type="AlphaFoldDB" id="A0A4R1BLZ6"/>
<proteinExistence type="inferred from homology"/>
<keyword evidence="5 7" id="KW-1133">Transmembrane helix</keyword>
<comment type="similarity">
    <text evidence="2">Belongs to the CPA3 antiporters (TC 2.A.63) subunit E family.</text>
</comment>
<dbReference type="OrthoDB" id="4773693at2"/>
<protein>
    <recommendedName>
        <fullName evidence="10">Cation transporter</fullName>
    </recommendedName>
</protein>
<dbReference type="PANTHER" id="PTHR34584">
    <property type="entry name" value="NA(+)/H(+) ANTIPORTER SUBUNIT E1"/>
    <property type="match status" value="1"/>
</dbReference>
<dbReference type="Pfam" id="PF01899">
    <property type="entry name" value="MNHE"/>
    <property type="match status" value="1"/>
</dbReference>
<evidence type="ECO:0000256" key="2">
    <source>
        <dbReference type="ARBA" id="ARBA00006228"/>
    </source>
</evidence>
<dbReference type="EMBL" id="SKBU01000011">
    <property type="protein sequence ID" value="TCJ18424.1"/>
    <property type="molecule type" value="Genomic_DNA"/>
</dbReference>
<evidence type="ECO:0000256" key="3">
    <source>
        <dbReference type="ARBA" id="ARBA00022475"/>
    </source>
</evidence>
<accession>A0A4R1BLZ6</accession>
<dbReference type="PANTHER" id="PTHR34584:SF1">
    <property type="entry name" value="NA(+)_H(+) ANTIPORTER SUBUNIT E1"/>
    <property type="match status" value="1"/>
</dbReference>
<organism evidence="8 9">
    <name type="scientific">Rubrobacter taiwanensis</name>
    <dbReference type="NCBI Taxonomy" id="185139"/>
    <lineage>
        <taxon>Bacteria</taxon>
        <taxon>Bacillati</taxon>
        <taxon>Actinomycetota</taxon>
        <taxon>Rubrobacteria</taxon>
        <taxon>Rubrobacterales</taxon>
        <taxon>Rubrobacteraceae</taxon>
        <taxon>Rubrobacter</taxon>
    </lineage>
</organism>
<keyword evidence="6 7" id="KW-0472">Membrane</keyword>
<comment type="caution">
    <text evidence="8">The sequence shown here is derived from an EMBL/GenBank/DDBJ whole genome shotgun (WGS) entry which is preliminary data.</text>
</comment>
<feature type="transmembrane region" description="Helical" evidence="7">
    <location>
        <begin position="21"/>
        <end position="38"/>
    </location>
</feature>
<keyword evidence="4 7" id="KW-0812">Transmembrane</keyword>
<evidence type="ECO:0000256" key="5">
    <source>
        <dbReference type="ARBA" id="ARBA00022989"/>
    </source>
</evidence>
<reference evidence="8 9" key="1">
    <citation type="submission" date="2019-03" db="EMBL/GenBank/DDBJ databases">
        <title>Whole genome sequence of a novel Rubrobacter taiwanensis strain, isolated from Yellowstone National Park.</title>
        <authorList>
            <person name="Freed S."/>
            <person name="Ramaley R.F."/>
            <person name="Kyndt J.A."/>
        </authorList>
    </citation>
    <scope>NUCLEOTIDE SEQUENCE [LARGE SCALE GENOMIC DNA]</scope>
    <source>
        <strain evidence="8 9">Yellowstone</strain>
    </source>
</reference>
<dbReference type="GO" id="GO:0005886">
    <property type="term" value="C:plasma membrane"/>
    <property type="evidence" value="ECO:0007669"/>
    <property type="project" value="UniProtKB-SubCell"/>
</dbReference>
<evidence type="ECO:0000256" key="4">
    <source>
        <dbReference type="ARBA" id="ARBA00022692"/>
    </source>
</evidence>
<evidence type="ECO:0000256" key="6">
    <source>
        <dbReference type="ARBA" id="ARBA00023136"/>
    </source>
</evidence>
<comment type="subcellular location">
    <subcellularLocation>
        <location evidence="1">Cell membrane</location>
        <topology evidence="1">Multi-pass membrane protein</topology>
    </subcellularLocation>
</comment>
<name>A0A4R1BLZ6_9ACTN</name>
<evidence type="ECO:0008006" key="10">
    <source>
        <dbReference type="Google" id="ProtNLM"/>
    </source>
</evidence>
<gene>
    <name evidence="8" type="ORF">E0L93_05375</name>
</gene>
<keyword evidence="3" id="KW-1003">Cell membrane</keyword>
<evidence type="ECO:0000313" key="9">
    <source>
        <dbReference type="Proteomes" id="UP000295244"/>
    </source>
</evidence>
<evidence type="ECO:0000256" key="7">
    <source>
        <dbReference type="SAM" id="Phobius"/>
    </source>
</evidence>
<dbReference type="GO" id="GO:0008324">
    <property type="term" value="F:monoatomic cation transmembrane transporter activity"/>
    <property type="evidence" value="ECO:0007669"/>
    <property type="project" value="InterPro"/>
</dbReference>
<keyword evidence="9" id="KW-1185">Reference proteome</keyword>
<feature type="transmembrane region" description="Helical" evidence="7">
    <location>
        <begin position="44"/>
        <end position="61"/>
    </location>
</feature>
<evidence type="ECO:0000313" key="8">
    <source>
        <dbReference type="EMBL" id="TCJ18424.1"/>
    </source>
</evidence>
<sequence length="181" mass="20217">MCPERSWILDHFDRGEWRADLRAAIVRAGLLAALWWVLSGGAWSSWLFGIPAIAAALYLGFRLGSGGWRWTFAGAVRFLPFFLWRSLSGGIDVAWRSLSPSLPLDPDLIEYEFRLPETPARVFMSNAISLLPGTLSAEYADEKVRVHTLLRGPGAVRELERLEERVAGLFGLEMASRGDRA</sequence>
<dbReference type="Proteomes" id="UP000295244">
    <property type="component" value="Unassembled WGS sequence"/>
</dbReference>